<feature type="region of interest" description="Disordered" evidence="8">
    <location>
        <begin position="126"/>
        <end position="167"/>
    </location>
</feature>
<keyword evidence="6" id="KW-0406">Ion transport</keyword>
<name>A0A8H7F9P2_AGABI</name>
<evidence type="ECO:0000256" key="8">
    <source>
        <dbReference type="SAM" id="MobiDB-lite"/>
    </source>
</evidence>
<evidence type="ECO:0000256" key="7">
    <source>
        <dbReference type="ARBA" id="ARBA00023136"/>
    </source>
</evidence>
<evidence type="ECO:0000313" key="10">
    <source>
        <dbReference type="Proteomes" id="UP000629468"/>
    </source>
</evidence>
<evidence type="ECO:0000256" key="3">
    <source>
        <dbReference type="ARBA" id="ARBA00022475"/>
    </source>
</evidence>
<keyword evidence="3" id="KW-1003">Cell membrane</keyword>
<dbReference type="InterPro" id="IPR044669">
    <property type="entry name" value="YneE/VCCN1/2-like"/>
</dbReference>
<evidence type="ECO:0000256" key="6">
    <source>
        <dbReference type="ARBA" id="ARBA00023065"/>
    </source>
</evidence>
<comment type="caution">
    <text evidence="9">The sequence shown here is derived from an EMBL/GenBank/DDBJ whole genome shotgun (WGS) entry which is preliminary data.</text>
</comment>
<protein>
    <submittedName>
        <fullName evidence="9">Uncharacterized protein</fullName>
    </submittedName>
</protein>
<dbReference type="EMBL" id="JABXXO010000003">
    <property type="protein sequence ID" value="KAF7783310.1"/>
    <property type="molecule type" value="Genomic_DNA"/>
</dbReference>
<evidence type="ECO:0000256" key="5">
    <source>
        <dbReference type="ARBA" id="ARBA00022989"/>
    </source>
</evidence>
<evidence type="ECO:0000313" key="9">
    <source>
        <dbReference type="EMBL" id="KAF7783310.1"/>
    </source>
</evidence>
<dbReference type="PANTHER" id="PTHR33281">
    <property type="entry name" value="UPF0187 PROTEIN YNEE"/>
    <property type="match status" value="1"/>
</dbReference>
<dbReference type="PANTHER" id="PTHR33281:SF19">
    <property type="entry name" value="VOLTAGE-DEPENDENT ANION CHANNEL-FORMING PROTEIN YNEE"/>
    <property type="match status" value="1"/>
</dbReference>
<organism evidence="9 10">
    <name type="scientific">Agaricus bisporus var. burnettii</name>
    <dbReference type="NCBI Taxonomy" id="192524"/>
    <lineage>
        <taxon>Eukaryota</taxon>
        <taxon>Fungi</taxon>
        <taxon>Dikarya</taxon>
        <taxon>Basidiomycota</taxon>
        <taxon>Agaricomycotina</taxon>
        <taxon>Agaricomycetes</taxon>
        <taxon>Agaricomycetidae</taxon>
        <taxon>Agaricales</taxon>
        <taxon>Agaricineae</taxon>
        <taxon>Agaricaceae</taxon>
        <taxon>Agaricus</taxon>
    </lineage>
</organism>
<dbReference type="Proteomes" id="UP000629468">
    <property type="component" value="Unassembled WGS sequence"/>
</dbReference>
<dbReference type="Pfam" id="PF25539">
    <property type="entry name" value="Bestrophin_2"/>
    <property type="match status" value="2"/>
</dbReference>
<gene>
    <name evidence="9" type="ORF">Agabi119p4_2686</name>
</gene>
<comment type="subcellular location">
    <subcellularLocation>
        <location evidence="1">Cell membrane</location>
        <topology evidence="1">Multi-pass membrane protein</topology>
    </subcellularLocation>
</comment>
<dbReference type="GO" id="GO:0005886">
    <property type="term" value="C:plasma membrane"/>
    <property type="evidence" value="ECO:0007669"/>
    <property type="project" value="UniProtKB-SubCell"/>
</dbReference>
<evidence type="ECO:0000256" key="4">
    <source>
        <dbReference type="ARBA" id="ARBA00022692"/>
    </source>
</evidence>
<keyword evidence="5" id="KW-1133">Transmembrane helix</keyword>
<dbReference type="AlphaFoldDB" id="A0A8H7F9P2"/>
<reference evidence="9 10" key="1">
    <citation type="journal article" name="Sci. Rep.">
        <title>Telomere-to-telomere assembled and centromere annotated genomes of the two main subspecies of the button mushroom Agaricus bisporus reveal especially polymorphic chromosome ends.</title>
        <authorList>
            <person name="Sonnenberg A.S.M."/>
            <person name="Sedaghat-Telgerd N."/>
            <person name="Lavrijssen B."/>
            <person name="Ohm R.A."/>
            <person name="Hendrickx P.M."/>
            <person name="Scholtmeijer K."/>
            <person name="Baars J.J.P."/>
            <person name="van Peer A."/>
        </authorList>
    </citation>
    <scope>NUCLEOTIDE SEQUENCE [LARGE SCALE GENOMIC DNA]</scope>
    <source>
        <strain evidence="9 10">H119_p4</strain>
    </source>
</reference>
<dbReference type="GO" id="GO:0005254">
    <property type="term" value="F:chloride channel activity"/>
    <property type="evidence" value="ECO:0007669"/>
    <property type="project" value="InterPro"/>
</dbReference>
<sequence>MLTVLGVVIGFVISYRASSGYDRYWLGRTYWSEVVRNARTMGRLIWFHVPPRSTPRRPEEEAAHVVRPAEEMVRVMSEKTMALDLIEGFAVALKHHVRDELGIYYHDLYHLVKPLHDHQHTTFDFRSPSALTPSRAKDKHLEVPTPQPMAPSKEVPSPSLTPDSNVHPIIPAINSYGTFDPSQLRTPLPSNSSSSSLSEPLLTMVQPRKKRVISKYSFDLVPFTSVITSFFRSDHDVTPDIEQNGTSSSRWRPLQLWRGPSHTGITGVATTGDVLPLEILRHISNWLSALEDRGTVPGTSLGQMISLERILTTPLPFVYSVHIRTVWIYLFLLPFQIVEQFCWYTIPGVSLAAFIYLGFVSAGEEIEQPFGYDEDDLDLDLFCLEIHNDMKHLKKTPCVNSYLESDASRPQSEATIEVA</sequence>
<accession>A0A8H7F9P2</accession>
<evidence type="ECO:0000256" key="2">
    <source>
        <dbReference type="ARBA" id="ARBA00022448"/>
    </source>
</evidence>
<keyword evidence="2" id="KW-0813">Transport</keyword>
<keyword evidence="7" id="KW-0472">Membrane</keyword>
<keyword evidence="4" id="KW-0812">Transmembrane</keyword>
<evidence type="ECO:0000256" key="1">
    <source>
        <dbReference type="ARBA" id="ARBA00004651"/>
    </source>
</evidence>
<proteinExistence type="predicted"/>